<evidence type="ECO:0000256" key="1">
    <source>
        <dbReference type="SAM" id="Phobius"/>
    </source>
</evidence>
<keyword evidence="1" id="KW-0472">Membrane</keyword>
<feature type="transmembrane region" description="Helical" evidence="1">
    <location>
        <begin position="27"/>
        <end position="48"/>
    </location>
</feature>
<keyword evidence="1" id="KW-1133">Transmembrane helix</keyword>
<dbReference type="EMBL" id="LAOF01000001">
    <property type="protein sequence ID" value="KJV85237.1"/>
    <property type="molecule type" value="Genomic_DNA"/>
</dbReference>
<accession>A0A0F3PZ11</accession>
<dbReference type="PATRIC" id="fig|1359155.3.peg.1400"/>
<sequence>MWLSPRVFPITVIVKENLTSLHNTGYLVGYSVRLCVIVSAGVFAVSFLREFRGYGQRSL</sequence>
<reference evidence="2 3" key="1">
    <citation type="submission" date="2015-01" db="EMBL/GenBank/DDBJ databases">
        <title>Genome Sequencing of Rickettsiales.</title>
        <authorList>
            <person name="Daugherty S.C."/>
            <person name="Su Q."/>
            <person name="Abolude K."/>
            <person name="Beier-Sexton M."/>
            <person name="Carlyon J.A."/>
            <person name="Carter R."/>
            <person name="Day N.P."/>
            <person name="Dumler S.J."/>
            <person name="Dyachenko V."/>
            <person name="Godinez A."/>
            <person name="Kurtti T.J."/>
            <person name="Lichay M."/>
            <person name="Mullins K.E."/>
            <person name="Ott S."/>
            <person name="Pappas-Brown V."/>
            <person name="Paris D.H."/>
            <person name="Patel P."/>
            <person name="Richards A.L."/>
            <person name="Sadzewicz L."/>
            <person name="Sears K."/>
            <person name="Seidman D."/>
            <person name="Sengamalay N."/>
            <person name="Stenos J."/>
            <person name="Tallon L.J."/>
            <person name="Vincent G."/>
            <person name="Fraser C.M."/>
            <person name="Munderloh U."/>
            <person name="Dunning-Hotopp J.C."/>
        </authorList>
    </citation>
    <scope>NUCLEOTIDE SEQUENCE [LARGE SCALE GENOMIC DNA]</scope>
    <source>
        <strain evidence="2 3">ApWI1</strain>
    </source>
</reference>
<protein>
    <submittedName>
        <fullName evidence="2">Uncharacterized protein</fullName>
    </submittedName>
</protein>
<dbReference type="AlphaFoldDB" id="A0A0F3PZ11"/>
<comment type="caution">
    <text evidence="2">The sequence shown here is derived from an EMBL/GenBank/DDBJ whole genome shotgun (WGS) entry which is preliminary data.</text>
</comment>
<proteinExistence type="predicted"/>
<evidence type="ECO:0000313" key="2">
    <source>
        <dbReference type="EMBL" id="KJV85237.1"/>
    </source>
</evidence>
<evidence type="ECO:0000313" key="3">
    <source>
        <dbReference type="Proteomes" id="UP000033622"/>
    </source>
</evidence>
<organism evidence="2 3">
    <name type="scientific">Anaplasma phagocytophilum str. ApWI1</name>
    <dbReference type="NCBI Taxonomy" id="1359155"/>
    <lineage>
        <taxon>Bacteria</taxon>
        <taxon>Pseudomonadati</taxon>
        <taxon>Pseudomonadota</taxon>
        <taxon>Alphaproteobacteria</taxon>
        <taxon>Rickettsiales</taxon>
        <taxon>Anaplasmataceae</taxon>
        <taxon>Anaplasma</taxon>
        <taxon>phagocytophilum group</taxon>
    </lineage>
</organism>
<gene>
    <name evidence="2" type="ORF">APHWI1_1381</name>
</gene>
<dbReference type="Proteomes" id="UP000033622">
    <property type="component" value="Unassembled WGS sequence"/>
</dbReference>
<keyword evidence="1" id="KW-0812">Transmembrane</keyword>
<name>A0A0F3PZ11_ANAPH</name>